<keyword evidence="1" id="KW-0472">Membrane</keyword>
<accession>A0A3Q7FG23</accession>
<keyword evidence="1" id="KW-1133">Transmembrane helix</keyword>
<organism evidence="2">
    <name type="scientific">Solanum lycopersicum</name>
    <name type="common">Tomato</name>
    <name type="synonym">Lycopersicon esculentum</name>
    <dbReference type="NCBI Taxonomy" id="4081"/>
    <lineage>
        <taxon>Eukaryota</taxon>
        <taxon>Viridiplantae</taxon>
        <taxon>Streptophyta</taxon>
        <taxon>Embryophyta</taxon>
        <taxon>Tracheophyta</taxon>
        <taxon>Spermatophyta</taxon>
        <taxon>Magnoliopsida</taxon>
        <taxon>eudicotyledons</taxon>
        <taxon>Gunneridae</taxon>
        <taxon>Pentapetalae</taxon>
        <taxon>asterids</taxon>
        <taxon>lamiids</taxon>
        <taxon>Solanales</taxon>
        <taxon>Solanaceae</taxon>
        <taxon>Solanoideae</taxon>
        <taxon>Solaneae</taxon>
        <taxon>Solanum</taxon>
        <taxon>Solanum subgen. Lycopersicon</taxon>
    </lineage>
</organism>
<evidence type="ECO:0000313" key="2">
    <source>
        <dbReference type="EnsemblPlants" id="Solyc02g014400.1.1.1"/>
    </source>
</evidence>
<dbReference type="EnsemblPlants" id="Solyc02g014400.1.1">
    <property type="protein sequence ID" value="Solyc02g014400.1.1.1"/>
    <property type="gene ID" value="Solyc02g014400.1"/>
</dbReference>
<dbReference type="AlphaFoldDB" id="A0A3Q7FG23"/>
<keyword evidence="1" id="KW-0812">Transmembrane</keyword>
<reference evidence="2" key="1">
    <citation type="journal article" date="2012" name="Nature">
        <title>The tomato genome sequence provides insights into fleshy fruit evolution.</title>
        <authorList>
            <consortium name="Tomato Genome Consortium"/>
        </authorList>
    </citation>
    <scope>NUCLEOTIDE SEQUENCE [LARGE SCALE GENOMIC DNA]</scope>
    <source>
        <strain evidence="2">cv. Heinz 1706</strain>
    </source>
</reference>
<feature type="transmembrane region" description="Helical" evidence="1">
    <location>
        <begin position="12"/>
        <end position="30"/>
    </location>
</feature>
<keyword evidence="3" id="KW-1185">Reference proteome</keyword>
<reference evidence="2" key="2">
    <citation type="submission" date="2019-01" db="UniProtKB">
        <authorList>
            <consortium name="EnsemblPlants"/>
        </authorList>
    </citation>
    <scope>IDENTIFICATION</scope>
    <source>
        <strain evidence="2">cv. Heinz 1706</strain>
    </source>
</reference>
<dbReference type="Gramene" id="Solyc02g014400.1.1">
    <property type="protein sequence ID" value="Solyc02g014400.1.1.1"/>
    <property type="gene ID" value="Solyc02g014400.1"/>
</dbReference>
<dbReference type="Proteomes" id="UP000004994">
    <property type="component" value="Chromosome 2"/>
</dbReference>
<name>A0A3Q7FG23_SOLLC</name>
<dbReference type="PaxDb" id="4081-Solyc02g014400.1.1"/>
<protein>
    <submittedName>
        <fullName evidence="2">Uncharacterized protein</fullName>
    </submittedName>
</protein>
<proteinExistence type="predicted"/>
<evidence type="ECO:0000256" key="1">
    <source>
        <dbReference type="SAM" id="Phobius"/>
    </source>
</evidence>
<dbReference type="InParanoid" id="A0A3Q7FG23"/>
<evidence type="ECO:0000313" key="3">
    <source>
        <dbReference type="Proteomes" id="UP000004994"/>
    </source>
</evidence>
<sequence>MRIIVDEPKAHIFLETWISSIVVFTRIIVVHNHPLFIICEHYLIRALGPIIFSVCALVWISDTSALLHFSHLSDENFNYILKKLSDGKMK</sequence>